<reference evidence="1 2" key="1">
    <citation type="journal article" date="2019" name="Nat. Ecol. Evol.">
        <title>Megaphylogeny resolves global patterns of mushroom evolution.</title>
        <authorList>
            <person name="Varga T."/>
            <person name="Krizsan K."/>
            <person name="Foldi C."/>
            <person name="Dima B."/>
            <person name="Sanchez-Garcia M."/>
            <person name="Sanchez-Ramirez S."/>
            <person name="Szollosi G.J."/>
            <person name="Szarkandi J.G."/>
            <person name="Papp V."/>
            <person name="Albert L."/>
            <person name="Andreopoulos W."/>
            <person name="Angelini C."/>
            <person name="Antonin V."/>
            <person name="Barry K.W."/>
            <person name="Bougher N.L."/>
            <person name="Buchanan P."/>
            <person name="Buyck B."/>
            <person name="Bense V."/>
            <person name="Catcheside P."/>
            <person name="Chovatia M."/>
            <person name="Cooper J."/>
            <person name="Damon W."/>
            <person name="Desjardin D."/>
            <person name="Finy P."/>
            <person name="Geml J."/>
            <person name="Haridas S."/>
            <person name="Hughes K."/>
            <person name="Justo A."/>
            <person name="Karasinski D."/>
            <person name="Kautmanova I."/>
            <person name="Kiss B."/>
            <person name="Kocsube S."/>
            <person name="Kotiranta H."/>
            <person name="LaButti K.M."/>
            <person name="Lechner B.E."/>
            <person name="Liimatainen K."/>
            <person name="Lipzen A."/>
            <person name="Lukacs Z."/>
            <person name="Mihaltcheva S."/>
            <person name="Morgado L.N."/>
            <person name="Niskanen T."/>
            <person name="Noordeloos M.E."/>
            <person name="Ohm R.A."/>
            <person name="Ortiz-Santana B."/>
            <person name="Ovrebo C."/>
            <person name="Racz N."/>
            <person name="Riley R."/>
            <person name="Savchenko A."/>
            <person name="Shiryaev A."/>
            <person name="Soop K."/>
            <person name="Spirin V."/>
            <person name="Szebenyi C."/>
            <person name="Tomsovsky M."/>
            <person name="Tulloss R.E."/>
            <person name="Uehling J."/>
            <person name="Grigoriev I.V."/>
            <person name="Vagvolgyi C."/>
            <person name="Papp T."/>
            <person name="Martin F.M."/>
            <person name="Miettinen O."/>
            <person name="Hibbett D.S."/>
            <person name="Nagy L.G."/>
        </authorList>
    </citation>
    <scope>NUCLEOTIDE SEQUENCE [LARGE SCALE GENOMIC DNA]</scope>
    <source>
        <strain evidence="1 2">FP101781</strain>
    </source>
</reference>
<evidence type="ECO:0000313" key="1">
    <source>
        <dbReference type="EMBL" id="TEB35257.1"/>
    </source>
</evidence>
<dbReference type="AlphaFoldDB" id="A0A4Y7TM25"/>
<dbReference type="Proteomes" id="UP000298030">
    <property type="component" value="Unassembled WGS sequence"/>
</dbReference>
<dbReference type="InterPro" id="IPR032675">
    <property type="entry name" value="LRR_dom_sf"/>
</dbReference>
<dbReference type="EMBL" id="QPFP01000007">
    <property type="protein sequence ID" value="TEB35257.1"/>
    <property type="molecule type" value="Genomic_DNA"/>
</dbReference>
<comment type="caution">
    <text evidence="1">The sequence shown here is derived from an EMBL/GenBank/DDBJ whole genome shotgun (WGS) entry which is preliminary data.</text>
</comment>
<accession>A0A4Y7TM25</accession>
<evidence type="ECO:0000313" key="2">
    <source>
        <dbReference type="Proteomes" id="UP000298030"/>
    </source>
</evidence>
<keyword evidence="2" id="KW-1185">Reference proteome</keyword>
<sequence length="374" mass="42671">MRNVTSCSFELRDLSLTKDTRRFLDMTRLALAPSLRRLALHGTASQLKKFTTFTDLDNMEDLELHLDYQGHAKPNATQDEILASKQSEAEDVQEAIVPFVNDRKDTLQSFTLVSYSSVNLSHFFRALGLFPRLRFLSIKARVDEAHLSDTNALVEFLHKHRSSLLHLDIRPCIPDIGDSKWISNEHTLKLKDESWARVQGALARDRGSLLALEGLHLPVGSLTLSTQVISRTLPTLTHLSLADRTLNMEELKQILEVFADRPLRLKSLLLEVTELKVDVLQLLANRIPGLQSLVLLYDEIFMNLEHALQLHTHTAHDYFVSVLLKLEPGQLEWNLRHVALLPRRNTHLVQVLAKTIPSIESFKAIRYHRAAFVR</sequence>
<proteinExistence type="predicted"/>
<evidence type="ECO:0008006" key="3">
    <source>
        <dbReference type="Google" id="ProtNLM"/>
    </source>
</evidence>
<gene>
    <name evidence="1" type="ORF">FA13DRAFT_1728051</name>
</gene>
<dbReference type="SUPFAM" id="SSF52047">
    <property type="entry name" value="RNI-like"/>
    <property type="match status" value="1"/>
</dbReference>
<organism evidence="1 2">
    <name type="scientific">Coprinellus micaceus</name>
    <name type="common">Glistening ink-cap mushroom</name>
    <name type="synonym">Coprinus micaceus</name>
    <dbReference type="NCBI Taxonomy" id="71717"/>
    <lineage>
        <taxon>Eukaryota</taxon>
        <taxon>Fungi</taxon>
        <taxon>Dikarya</taxon>
        <taxon>Basidiomycota</taxon>
        <taxon>Agaricomycotina</taxon>
        <taxon>Agaricomycetes</taxon>
        <taxon>Agaricomycetidae</taxon>
        <taxon>Agaricales</taxon>
        <taxon>Agaricineae</taxon>
        <taxon>Psathyrellaceae</taxon>
        <taxon>Coprinellus</taxon>
    </lineage>
</organism>
<protein>
    <recommendedName>
        <fullName evidence="3">F-box domain-containing protein</fullName>
    </recommendedName>
</protein>
<dbReference type="Gene3D" id="3.80.10.10">
    <property type="entry name" value="Ribonuclease Inhibitor"/>
    <property type="match status" value="1"/>
</dbReference>
<name>A0A4Y7TM25_COPMI</name>
<dbReference type="OrthoDB" id="2987979at2759"/>